<keyword evidence="1" id="KW-0812">Transmembrane</keyword>
<gene>
    <name evidence="2" type="ORF">GLYMA_15G105000</name>
</gene>
<dbReference type="Gramene" id="KRH11389">
    <property type="protein sequence ID" value="KRH11389"/>
    <property type="gene ID" value="GLYMA_15G105000"/>
</dbReference>
<name>A0A0R0FYX7_SOYBN</name>
<keyword evidence="1" id="KW-1133">Transmembrane helix</keyword>
<reference evidence="3" key="2">
    <citation type="submission" date="2018-02" db="UniProtKB">
        <authorList>
            <consortium name="EnsemblPlants"/>
        </authorList>
    </citation>
    <scope>IDENTIFICATION</scope>
    <source>
        <strain evidence="3">Williams 82</strain>
    </source>
</reference>
<evidence type="ECO:0000313" key="3">
    <source>
        <dbReference type="EnsemblPlants" id="KRH11389"/>
    </source>
</evidence>
<dbReference type="EMBL" id="CM000848">
    <property type="protein sequence ID" value="KRH11389.1"/>
    <property type="molecule type" value="Genomic_DNA"/>
</dbReference>
<keyword evidence="1" id="KW-0472">Membrane</keyword>
<proteinExistence type="predicted"/>
<evidence type="ECO:0000313" key="4">
    <source>
        <dbReference type="Proteomes" id="UP000008827"/>
    </source>
</evidence>
<reference evidence="2 3" key="1">
    <citation type="journal article" date="2010" name="Nature">
        <title>Genome sequence of the palaeopolyploid soybean.</title>
        <authorList>
            <person name="Schmutz J."/>
            <person name="Cannon S.B."/>
            <person name="Schlueter J."/>
            <person name="Ma J."/>
            <person name="Mitros T."/>
            <person name="Nelson W."/>
            <person name="Hyten D.L."/>
            <person name="Song Q."/>
            <person name="Thelen J.J."/>
            <person name="Cheng J."/>
            <person name="Xu D."/>
            <person name="Hellsten U."/>
            <person name="May G.D."/>
            <person name="Yu Y."/>
            <person name="Sakurai T."/>
            <person name="Umezawa T."/>
            <person name="Bhattacharyya M.K."/>
            <person name="Sandhu D."/>
            <person name="Valliyodan B."/>
            <person name="Lindquist E."/>
            <person name="Peto M."/>
            <person name="Grant D."/>
            <person name="Shu S."/>
            <person name="Goodstein D."/>
            <person name="Barry K."/>
            <person name="Futrell-Griggs M."/>
            <person name="Abernathy B."/>
            <person name="Du J."/>
            <person name="Tian Z."/>
            <person name="Zhu L."/>
            <person name="Gill N."/>
            <person name="Joshi T."/>
            <person name="Libault M."/>
            <person name="Sethuraman A."/>
            <person name="Zhang X.-C."/>
            <person name="Shinozaki K."/>
            <person name="Nguyen H.T."/>
            <person name="Wing R.A."/>
            <person name="Cregan P."/>
            <person name="Specht J."/>
            <person name="Grimwood J."/>
            <person name="Rokhsar D."/>
            <person name="Stacey G."/>
            <person name="Shoemaker R.C."/>
            <person name="Jackson S.A."/>
        </authorList>
    </citation>
    <scope>NUCLEOTIDE SEQUENCE</scope>
    <source>
        <strain evidence="3">cv. Williams 82</strain>
        <tissue evidence="2">Callus</tissue>
    </source>
</reference>
<dbReference type="InParanoid" id="A0A0R0FYX7"/>
<reference evidence="2" key="3">
    <citation type="submission" date="2018-07" db="EMBL/GenBank/DDBJ databases">
        <title>WGS assembly of Glycine max.</title>
        <authorList>
            <person name="Schmutz J."/>
            <person name="Cannon S."/>
            <person name="Schlueter J."/>
            <person name="Ma J."/>
            <person name="Mitros T."/>
            <person name="Nelson W."/>
            <person name="Hyten D."/>
            <person name="Song Q."/>
            <person name="Thelen J."/>
            <person name="Cheng J."/>
            <person name="Xu D."/>
            <person name="Hellsten U."/>
            <person name="May G."/>
            <person name="Yu Y."/>
            <person name="Sakurai T."/>
            <person name="Umezawa T."/>
            <person name="Bhattacharyya M."/>
            <person name="Sandhu D."/>
            <person name="Valliyodan B."/>
            <person name="Lindquist E."/>
            <person name="Peto M."/>
            <person name="Grant D."/>
            <person name="Shu S."/>
            <person name="Goodstein D."/>
            <person name="Barry K."/>
            <person name="Futrell-Griggs M."/>
            <person name="Abernathy B."/>
            <person name="Du J."/>
            <person name="Tian Z."/>
            <person name="Zhu L."/>
            <person name="Gill N."/>
            <person name="Joshi T."/>
            <person name="Libault M."/>
            <person name="Sethuraman A."/>
            <person name="Zhang X."/>
            <person name="Shinozaki K."/>
            <person name="Nguyen H."/>
            <person name="Wing R."/>
            <person name="Cregan P."/>
            <person name="Specht J."/>
            <person name="Grimwood J."/>
            <person name="Rokhsar D."/>
            <person name="Stacey G."/>
            <person name="Shoemaker R."/>
            <person name="Jackson S."/>
        </authorList>
    </citation>
    <scope>NUCLEOTIDE SEQUENCE</scope>
    <source>
        <tissue evidence="2">Callus</tissue>
    </source>
</reference>
<keyword evidence="4" id="KW-1185">Reference proteome</keyword>
<accession>A0A0R0FYX7</accession>
<sequence>MDLTLTLLSVTVFSAARLMLICFWWCVLLSHGNNCPVLSGRESETD</sequence>
<organism evidence="2">
    <name type="scientific">Glycine max</name>
    <name type="common">Soybean</name>
    <name type="synonym">Glycine hispida</name>
    <dbReference type="NCBI Taxonomy" id="3847"/>
    <lineage>
        <taxon>Eukaryota</taxon>
        <taxon>Viridiplantae</taxon>
        <taxon>Streptophyta</taxon>
        <taxon>Embryophyta</taxon>
        <taxon>Tracheophyta</taxon>
        <taxon>Spermatophyta</taxon>
        <taxon>Magnoliopsida</taxon>
        <taxon>eudicotyledons</taxon>
        <taxon>Gunneridae</taxon>
        <taxon>Pentapetalae</taxon>
        <taxon>rosids</taxon>
        <taxon>fabids</taxon>
        <taxon>Fabales</taxon>
        <taxon>Fabaceae</taxon>
        <taxon>Papilionoideae</taxon>
        <taxon>50 kb inversion clade</taxon>
        <taxon>NPAAA clade</taxon>
        <taxon>indigoferoid/millettioid clade</taxon>
        <taxon>Phaseoleae</taxon>
        <taxon>Glycine</taxon>
        <taxon>Glycine subgen. Soja</taxon>
    </lineage>
</organism>
<dbReference type="AlphaFoldDB" id="A0A0R0FYX7"/>
<feature type="transmembrane region" description="Helical" evidence="1">
    <location>
        <begin position="6"/>
        <end position="29"/>
    </location>
</feature>
<protein>
    <submittedName>
        <fullName evidence="2 3">Uncharacterized protein</fullName>
    </submittedName>
</protein>
<evidence type="ECO:0000313" key="2">
    <source>
        <dbReference type="EMBL" id="KRH11389.1"/>
    </source>
</evidence>
<dbReference type="EnsemblPlants" id="KRH11389">
    <property type="protein sequence ID" value="KRH11389"/>
    <property type="gene ID" value="GLYMA_15G105000"/>
</dbReference>
<evidence type="ECO:0000256" key="1">
    <source>
        <dbReference type="SAM" id="Phobius"/>
    </source>
</evidence>
<dbReference type="Proteomes" id="UP000008827">
    <property type="component" value="Chromosome 15"/>
</dbReference>